<dbReference type="SUPFAM" id="SSF53448">
    <property type="entry name" value="Nucleotide-diphospho-sugar transferases"/>
    <property type="match status" value="1"/>
</dbReference>
<dbReference type="NCBIfam" id="NF003952">
    <property type="entry name" value="PRK05450.1-5"/>
    <property type="match status" value="1"/>
</dbReference>
<dbReference type="GO" id="GO:0008690">
    <property type="term" value="F:3-deoxy-manno-octulosonate cytidylyltransferase activity"/>
    <property type="evidence" value="ECO:0007669"/>
    <property type="project" value="UniProtKB-EC"/>
</dbReference>
<evidence type="ECO:0000313" key="4">
    <source>
        <dbReference type="EMBL" id="RZI46134.1"/>
    </source>
</evidence>
<dbReference type="PANTHER" id="PTHR42866">
    <property type="entry name" value="3-DEOXY-MANNO-OCTULOSONATE CYTIDYLYLTRANSFERASE"/>
    <property type="match status" value="1"/>
</dbReference>
<gene>
    <name evidence="4" type="ORF">EQU50_04155</name>
</gene>
<dbReference type="EC" id="2.7.7.38" evidence="4"/>
<evidence type="ECO:0000256" key="1">
    <source>
        <dbReference type="ARBA" id="ARBA00022679"/>
    </source>
</evidence>
<dbReference type="RefSeq" id="WP_130153888.1">
    <property type="nucleotide sequence ID" value="NZ_SCFB01000005.1"/>
</dbReference>
<keyword evidence="2 4" id="KW-0548">Nucleotidyltransferase</keyword>
<dbReference type="GO" id="GO:0005829">
    <property type="term" value="C:cytosol"/>
    <property type="evidence" value="ECO:0007669"/>
    <property type="project" value="TreeGrafter"/>
</dbReference>
<proteinExistence type="predicted"/>
<comment type="caution">
    <text evidence="4">The sequence shown here is derived from an EMBL/GenBank/DDBJ whole genome shotgun (WGS) entry which is preliminary data.</text>
</comment>
<evidence type="ECO:0000256" key="2">
    <source>
        <dbReference type="ARBA" id="ARBA00022695"/>
    </source>
</evidence>
<dbReference type="AlphaFoldDB" id="A0A4Q7DJC6"/>
<dbReference type="InterPro" id="IPR003329">
    <property type="entry name" value="Cytidylyl_trans"/>
</dbReference>
<dbReference type="Proteomes" id="UP000293550">
    <property type="component" value="Unassembled WGS sequence"/>
</dbReference>
<name>A0A4Q7DJC6_9PROT</name>
<dbReference type="Gene3D" id="3.90.550.10">
    <property type="entry name" value="Spore Coat Polysaccharide Biosynthesis Protein SpsA, Chain A"/>
    <property type="match status" value="1"/>
</dbReference>
<keyword evidence="5" id="KW-1185">Reference proteome</keyword>
<organism evidence="4 5">
    <name type="scientific">Candidatus Finniella inopinata</name>
    <dbReference type="NCBI Taxonomy" id="1696036"/>
    <lineage>
        <taxon>Bacteria</taxon>
        <taxon>Pseudomonadati</taxon>
        <taxon>Pseudomonadota</taxon>
        <taxon>Alphaproteobacteria</taxon>
        <taxon>Holosporales</taxon>
        <taxon>Candidatus Paracaedibacteraceae</taxon>
        <taxon>Candidatus Finniella</taxon>
    </lineage>
</organism>
<dbReference type="PANTHER" id="PTHR42866:SF2">
    <property type="entry name" value="3-DEOXY-MANNO-OCTULOSONATE CYTIDYLYLTRANSFERASE, MITOCHONDRIAL"/>
    <property type="match status" value="1"/>
</dbReference>
<dbReference type="NCBIfam" id="TIGR00466">
    <property type="entry name" value="kdsB"/>
    <property type="match status" value="1"/>
</dbReference>
<protein>
    <submittedName>
        <fullName evidence="4">3-deoxy-manno-octulosonate cytidylyltransferase</fullName>
        <ecNumber evidence="4">2.7.7.38</ecNumber>
    </submittedName>
</protein>
<dbReference type="GO" id="GO:0009103">
    <property type="term" value="P:lipopolysaccharide biosynthetic process"/>
    <property type="evidence" value="ECO:0007669"/>
    <property type="project" value="UniProtKB-KW"/>
</dbReference>
<dbReference type="Pfam" id="PF02348">
    <property type="entry name" value="CTP_transf_3"/>
    <property type="match status" value="1"/>
</dbReference>
<dbReference type="EMBL" id="SCFB01000005">
    <property type="protein sequence ID" value="RZI46134.1"/>
    <property type="molecule type" value="Genomic_DNA"/>
</dbReference>
<dbReference type="CDD" id="cd02517">
    <property type="entry name" value="CMP-KDO-Synthetase"/>
    <property type="match status" value="1"/>
</dbReference>
<dbReference type="NCBIfam" id="NF003948">
    <property type="entry name" value="PRK05450.1-1"/>
    <property type="match status" value="1"/>
</dbReference>
<keyword evidence="3" id="KW-0448">Lipopolysaccharide biosynthesis</keyword>
<dbReference type="InterPro" id="IPR029044">
    <property type="entry name" value="Nucleotide-diphossugar_trans"/>
</dbReference>
<reference evidence="4 5" key="1">
    <citation type="submission" date="2018-10" db="EMBL/GenBank/DDBJ databases">
        <title>An updated phylogeny of the Alphaproteobacteria reveals that the parasitic Rickettsiales and Holosporales have independent origins.</title>
        <authorList>
            <person name="Munoz-Gomez S.A."/>
            <person name="Hess S."/>
            <person name="Burger G."/>
            <person name="Lang B.F."/>
            <person name="Susko E."/>
            <person name="Slamovits C.H."/>
            <person name="Roger A.J."/>
        </authorList>
    </citation>
    <scope>NUCLEOTIDE SEQUENCE [LARGE SCALE GENOMIC DNA]</scope>
    <source>
        <strain evidence="4">HOLO01</strain>
    </source>
</reference>
<evidence type="ECO:0000256" key="3">
    <source>
        <dbReference type="ARBA" id="ARBA00022985"/>
    </source>
</evidence>
<sequence length="245" mass="26803">MSLQPLIIIPSRLASTRLERKSLALIDGLPMVVQVLRRALEADMGPVSVACCGPEIAEVVHQNGGQAILTDPDLPSGTDRMWAAIQTLSPESRPSIVINLQGDLPNISASVLQAVLRPLENPAVDIATIACVIENPQDLSNENVVKIALAKESATRGRGLYFSRATIPFGADTHYHHIGVYAYRYKALEKFVSLPASPLEKAERLEQLRALEAGMRIDVELVETIPHTVDTALDLEAARNWFERQ</sequence>
<dbReference type="OrthoDB" id="9815559at2"/>
<accession>A0A4Q7DJC6</accession>
<keyword evidence="1 4" id="KW-0808">Transferase</keyword>
<dbReference type="InterPro" id="IPR004528">
    <property type="entry name" value="KdsB"/>
</dbReference>
<evidence type="ECO:0000313" key="5">
    <source>
        <dbReference type="Proteomes" id="UP000293550"/>
    </source>
</evidence>